<accession>A0ABT6LDW1</accession>
<dbReference type="Proteomes" id="UP001160499">
    <property type="component" value="Unassembled WGS sequence"/>
</dbReference>
<keyword evidence="3" id="KW-1185">Reference proteome</keyword>
<feature type="region of interest" description="Disordered" evidence="1">
    <location>
        <begin position="1"/>
        <end position="61"/>
    </location>
</feature>
<evidence type="ECO:0000313" key="2">
    <source>
        <dbReference type="EMBL" id="MDH6214105.1"/>
    </source>
</evidence>
<gene>
    <name evidence="2" type="ORF">M2283_001388</name>
</gene>
<sequence length="79" mass="7730">MASASNGLGQGTSARNGDIETSRGVGQGRVGRRNAGLDGGGKAHGFPTASQGTAFGRGQTGSAQGLIRAWTIFPSAVGA</sequence>
<evidence type="ECO:0000313" key="3">
    <source>
        <dbReference type="Proteomes" id="UP001160499"/>
    </source>
</evidence>
<reference evidence="2 3" key="1">
    <citation type="submission" date="2023-04" db="EMBL/GenBank/DDBJ databases">
        <title>Forest soil microbial communities from Buena Vista Peninsula, Colon Province, Panama.</title>
        <authorList>
            <person name="Bouskill N."/>
        </authorList>
    </citation>
    <scope>NUCLEOTIDE SEQUENCE [LARGE SCALE GENOMIC DNA]</scope>
    <source>
        <strain evidence="2 3">GGS1</strain>
    </source>
</reference>
<dbReference type="EMBL" id="JARXVH010000002">
    <property type="protein sequence ID" value="MDH6214105.1"/>
    <property type="molecule type" value="Genomic_DNA"/>
</dbReference>
<evidence type="ECO:0000256" key="1">
    <source>
        <dbReference type="SAM" id="MobiDB-lite"/>
    </source>
</evidence>
<protein>
    <submittedName>
        <fullName evidence="2">Uncharacterized protein</fullName>
    </submittedName>
</protein>
<name>A0ABT6LDW1_9ACTN</name>
<proteinExistence type="predicted"/>
<feature type="compositionally biased region" description="Polar residues" evidence="1">
    <location>
        <begin position="1"/>
        <end position="15"/>
    </location>
</feature>
<comment type="caution">
    <text evidence="2">The sequence shown here is derived from an EMBL/GenBank/DDBJ whole genome shotgun (WGS) entry which is preliminary data.</text>
</comment>
<organism evidence="2 3">
    <name type="scientific">Streptomyces pseudovenezuelae</name>
    <dbReference type="NCBI Taxonomy" id="67350"/>
    <lineage>
        <taxon>Bacteria</taxon>
        <taxon>Bacillati</taxon>
        <taxon>Actinomycetota</taxon>
        <taxon>Actinomycetes</taxon>
        <taxon>Kitasatosporales</taxon>
        <taxon>Streptomycetaceae</taxon>
        <taxon>Streptomyces</taxon>
        <taxon>Streptomyces aurantiacus group</taxon>
    </lineage>
</organism>